<dbReference type="Proteomes" id="UP001320326">
    <property type="component" value="Chromosome"/>
</dbReference>
<reference evidence="2 3" key="1">
    <citation type="journal article" date="2022" name="Int. J. Syst. Evol. Microbiol.">
        <title>&lt;i&gt;Sideroxyarcus emersonii&lt;/i&gt; gen. nov. sp. nov., a neutrophilic, microaerobic iron- and thiosulfate-oxidizing bacterium isolated from iron-rich wetland sediment.</title>
        <authorList>
            <person name="Kato S."/>
            <person name="Itoh T."/>
            <person name="Iino T."/>
            <person name="Ohkuma M."/>
        </authorList>
    </citation>
    <scope>NUCLEOTIDE SEQUENCE [LARGE SCALE GENOMIC DNA]</scope>
    <source>
        <strain evidence="2 3">MIZ01</strain>
    </source>
</reference>
<sequence>MGMWFVRRRSCVNLTMNPNKVYGDLINSASGAKTHYEVWWAQASRARPEYVGVMNRHSDFFRASYHAHYTSFFVCLAHLFDRRTDSSSIPTFFTAVRPTIAPTTLQALEARFEVLAKRARPLVEVRHKTVAHIDAKLTEKDVFAPLSITWNEIREIIYDTCRFVEELNPTQMTPDVGQIGIPRDERLIEATMKLIRELADTQKR</sequence>
<dbReference type="Pfam" id="PF18734">
    <property type="entry name" value="HEPN_AbiU2"/>
    <property type="match status" value="1"/>
</dbReference>
<name>A0AAN1X831_9PROT</name>
<gene>
    <name evidence="2" type="ORF">MIZ01_0245</name>
</gene>
<dbReference type="AlphaFoldDB" id="A0AAN1X831"/>
<evidence type="ECO:0000313" key="2">
    <source>
        <dbReference type="EMBL" id="BCK86488.1"/>
    </source>
</evidence>
<proteinExistence type="predicted"/>
<keyword evidence="3" id="KW-1185">Reference proteome</keyword>
<protein>
    <recommendedName>
        <fullName evidence="1">HEPN AbiU2-like domain-containing protein</fullName>
    </recommendedName>
</protein>
<evidence type="ECO:0000259" key="1">
    <source>
        <dbReference type="Pfam" id="PF18734"/>
    </source>
</evidence>
<organism evidence="2 3">
    <name type="scientific">Sideroxyarcus emersonii</name>
    <dbReference type="NCBI Taxonomy" id="2764705"/>
    <lineage>
        <taxon>Bacteria</taxon>
        <taxon>Pseudomonadati</taxon>
        <taxon>Pseudomonadota</taxon>
        <taxon>Betaproteobacteria</taxon>
        <taxon>Nitrosomonadales</taxon>
        <taxon>Gallionellaceae</taxon>
        <taxon>Sideroxyarcus</taxon>
    </lineage>
</organism>
<dbReference type="InterPro" id="IPR040704">
    <property type="entry name" value="HEPN_AbiU2"/>
</dbReference>
<accession>A0AAN1X831</accession>
<dbReference type="KEGG" id="seme:MIZ01_0245"/>
<feature type="domain" description="HEPN AbiU2-like" evidence="1">
    <location>
        <begin position="31"/>
        <end position="168"/>
    </location>
</feature>
<evidence type="ECO:0000313" key="3">
    <source>
        <dbReference type="Proteomes" id="UP001320326"/>
    </source>
</evidence>
<dbReference type="EMBL" id="AP023423">
    <property type="protein sequence ID" value="BCK86488.1"/>
    <property type="molecule type" value="Genomic_DNA"/>
</dbReference>